<name>A0A5E4PEU8_9COXI</name>
<keyword evidence="1" id="KW-0812">Transmembrane</keyword>
<dbReference type="KEGG" id="asip:AQUSIP_02210"/>
<proteinExistence type="predicted"/>
<protein>
    <submittedName>
        <fullName evidence="2">Uncharacterized protein</fullName>
    </submittedName>
</protein>
<accession>A0A5E4PEU8</accession>
<keyword evidence="3" id="KW-1185">Reference proteome</keyword>
<dbReference type="Proteomes" id="UP000324194">
    <property type="component" value="Chromosome 1"/>
</dbReference>
<feature type="transmembrane region" description="Helical" evidence="1">
    <location>
        <begin position="6"/>
        <end position="29"/>
    </location>
</feature>
<gene>
    <name evidence="2" type="ORF">AQUSIP_02210</name>
</gene>
<evidence type="ECO:0000256" key="1">
    <source>
        <dbReference type="SAM" id="Phobius"/>
    </source>
</evidence>
<evidence type="ECO:0000313" key="2">
    <source>
        <dbReference type="EMBL" id="VVC74947.1"/>
    </source>
</evidence>
<dbReference type="RefSeq" id="WP_148337810.1">
    <property type="nucleotide sequence ID" value="NZ_LR699119.1"/>
</dbReference>
<keyword evidence="1" id="KW-0472">Membrane</keyword>
<dbReference type="AlphaFoldDB" id="A0A5E4PEU8"/>
<organism evidence="2 3">
    <name type="scientific">Aquicella siphonis</name>
    <dbReference type="NCBI Taxonomy" id="254247"/>
    <lineage>
        <taxon>Bacteria</taxon>
        <taxon>Pseudomonadati</taxon>
        <taxon>Pseudomonadota</taxon>
        <taxon>Gammaproteobacteria</taxon>
        <taxon>Legionellales</taxon>
        <taxon>Coxiellaceae</taxon>
        <taxon>Aquicella</taxon>
    </lineage>
</organism>
<reference evidence="2 3" key="1">
    <citation type="submission" date="2019-08" db="EMBL/GenBank/DDBJ databases">
        <authorList>
            <person name="Guy L."/>
        </authorList>
    </citation>
    <scope>NUCLEOTIDE SEQUENCE [LARGE SCALE GENOMIC DNA]</scope>
    <source>
        <strain evidence="2 3">SGT-108</strain>
    </source>
</reference>
<sequence>MNKNNQIYLLIALLIPVVMIICTIFFIALSKAKLHPQQNFIYMLTKDSNPYYCLQQSKAKLFPDTYPVKSGSDVKPADCSSTKVYQYDFNQDKGLLLTLEAASQLRPSLPSEAKSPDGFEIKSYCGTSTLSGWAPSRHGSDICVTNGEQAKRLAISHYPDNSGDYYYFYFLGWTQHGGNTHQ</sequence>
<keyword evidence="1" id="KW-1133">Transmembrane helix</keyword>
<dbReference type="EMBL" id="LR699119">
    <property type="protein sequence ID" value="VVC74947.1"/>
    <property type="molecule type" value="Genomic_DNA"/>
</dbReference>
<evidence type="ECO:0000313" key="3">
    <source>
        <dbReference type="Proteomes" id="UP000324194"/>
    </source>
</evidence>